<proteinExistence type="predicted"/>
<sequence>MAAAMMCSFALAFVALTALSRSYIRPKEDHRDSRESHGGSQQLQQDTQAKLELSTFQPVGHLPFLKLPPEVRNMIYQLILVDIGHERRPFRPRLPSFRQPALTQVNRQIRTETLSMFYTYNMFTLRVPSPDHSPDLDHSREEQQWMRFVRGLKLFSTCGYLPIVSHLTIEYLDHDAYKDQDSATFGTGRGMVMMIEFFRTGPKEPDYEETARKMGMSVDRVKLYWQLNMGVRVGNDETEWDDCDAVDKALATAIDDFTRTLRHRDHRRAAETVGQMTVGRLVEALHALLSGQDER</sequence>
<name>A0A423W1T2_CYTCH</name>
<dbReference type="OrthoDB" id="5245408at2759"/>
<protein>
    <recommendedName>
        <fullName evidence="5">F-box domain-containing protein</fullName>
    </recommendedName>
</protein>
<feature type="signal peptide" evidence="2">
    <location>
        <begin position="1"/>
        <end position="22"/>
    </location>
</feature>
<evidence type="ECO:0000313" key="3">
    <source>
        <dbReference type="EMBL" id="ROV97253.1"/>
    </source>
</evidence>
<dbReference type="Proteomes" id="UP000284375">
    <property type="component" value="Unassembled WGS sequence"/>
</dbReference>
<dbReference type="InterPro" id="IPR038883">
    <property type="entry name" value="AN11006-like"/>
</dbReference>
<feature type="region of interest" description="Disordered" evidence="1">
    <location>
        <begin position="27"/>
        <end position="46"/>
    </location>
</feature>
<dbReference type="AlphaFoldDB" id="A0A423W1T2"/>
<gene>
    <name evidence="3" type="ORF">VSDG_04773</name>
</gene>
<feature type="compositionally biased region" description="Basic and acidic residues" evidence="1">
    <location>
        <begin position="27"/>
        <end position="37"/>
    </location>
</feature>
<dbReference type="STRING" id="252740.A0A423W1T2"/>
<dbReference type="PANTHER" id="PTHR42085">
    <property type="entry name" value="F-BOX DOMAIN-CONTAINING PROTEIN"/>
    <property type="match status" value="1"/>
</dbReference>
<feature type="chain" id="PRO_5019119381" description="F-box domain-containing protein" evidence="2">
    <location>
        <begin position="23"/>
        <end position="295"/>
    </location>
</feature>
<organism evidence="3 4">
    <name type="scientific">Cytospora chrysosperma</name>
    <name type="common">Cytospora canker fungus</name>
    <name type="synonym">Sphaeria chrysosperma</name>
    <dbReference type="NCBI Taxonomy" id="252740"/>
    <lineage>
        <taxon>Eukaryota</taxon>
        <taxon>Fungi</taxon>
        <taxon>Dikarya</taxon>
        <taxon>Ascomycota</taxon>
        <taxon>Pezizomycotina</taxon>
        <taxon>Sordariomycetes</taxon>
        <taxon>Sordariomycetidae</taxon>
        <taxon>Diaporthales</taxon>
        <taxon>Cytosporaceae</taxon>
        <taxon>Cytospora</taxon>
    </lineage>
</organism>
<keyword evidence="2" id="KW-0732">Signal</keyword>
<dbReference type="PANTHER" id="PTHR42085:SF2">
    <property type="entry name" value="F-BOX DOMAIN-CONTAINING PROTEIN"/>
    <property type="match status" value="1"/>
</dbReference>
<evidence type="ECO:0000313" key="4">
    <source>
        <dbReference type="Proteomes" id="UP000284375"/>
    </source>
</evidence>
<comment type="caution">
    <text evidence="3">The sequence shown here is derived from an EMBL/GenBank/DDBJ whole genome shotgun (WGS) entry which is preliminary data.</text>
</comment>
<evidence type="ECO:0008006" key="5">
    <source>
        <dbReference type="Google" id="ProtNLM"/>
    </source>
</evidence>
<reference evidence="3 4" key="1">
    <citation type="submission" date="2015-09" db="EMBL/GenBank/DDBJ databases">
        <title>Host preference determinants of Valsa canker pathogens revealed by comparative genomics.</title>
        <authorList>
            <person name="Yin Z."/>
            <person name="Huang L."/>
        </authorList>
    </citation>
    <scope>NUCLEOTIDE SEQUENCE [LARGE SCALE GENOMIC DNA]</scope>
    <source>
        <strain evidence="3 4">YSFL</strain>
    </source>
</reference>
<evidence type="ECO:0000256" key="2">
    <source>
        <dbReference type="SAM" id="SignalP"/>
    </source>
</evidence>
<keyword evidence="4" id="KW-1185">Reference proteome</keyword>
<accession>A0A423W1T2</accession>
<dbReference type="EMBL" id="LJZO01000017">
    <property type="protein sequence ID" value="ROV97253.1"/>
    <property type="molecule type" value="Genomic_DNA"/>
</dbReference>
<evidence type="ECO:0000256" key="1">
    <source>
        <dbReference type="SAM" id="MobiDB-lite"/>
    </source>
</evidence>